<accession>A0ABS8H5K7</accession>
<name>A0ABS8H5K7_9SPHN</name>
<organism evidence="2 3">
    <name type="scientific">Sphingobium soli</name>
    <dbReference type="NCBI Taxonomy" id="1591116"/>
    <lineage>
        <taxon>Bacteria</taxon>
        <taxon>Pseudomonadati</taxon>
        <taxon>Pseudomonadota</taxon>
        <taxon>Alphaproteobacteria</taxon>
        <taxon>Sphingomonadales</taxon>
        <taxon>Sphingomonadaceae</taxon>
        <taxon>Sphingobium</taxon>
    </lineage>
</organism>
<gene>
    <name evidence="2" type="ORF">LL253_11675</name>
</gene>
<evidence type="ECO:0000313" key="3">
    <source>
        <dbReference type="Proteomes" id="UP001198830"/>
    </source>
</evidence>
<dbReference type="InterPro" id="IPR010093">
    <property type="entry name" value="SinI_DNA-bd"/>
</dbReference>
<comment type="caution">
    <text evidence="2">The sequence shown here is derived from an EMBL/GenBank/DDBJ whole genome shotgun (WGS) entry which is preliminary data.</text>
</comment>
<evidence type="ECO:0000259" key="1">
    <source>
        <dbReference type="Pfam" id="PF12728"/>
    </source>
</evidence>
<feature type="domain" description="Helix-turn-helix" evidence="1">
    <location>
        <begin position="27"/>
        <end position="74"/>
    </location>
</feature>
<dbReference type="InterPro" id="IPR041657">
    <property type="entry name" value="HTH_17"/>
</dbReference>
<dbReference type="NCBIfam" id="TIGR01764">
    <property type="entry name" value="excise"/>
    <property type="match status" value="1"/>
</dbReference>
<sequence>MIRKVKSEDSVYASTDIVVTSPLAVRVPQAVAMLGISRSKLYEFIQSGEIEIVKIGRATLLPVDGLGRFLEKHRNIKNPDA</sequence>
<dbReference type="EMBL" id="JAJGNP010000008">
    <property type="protein sequence ID" value="MCC4233348.1"/>
    <property type="molecule type" value="Genomic_DNA"/>
</dbReference>
<protein>
    <submittedName>
        <fullName evidence="2">Helix-turn-helix domain-containing protein</fullName>
    </submittedName>
</protein>
<proteinExistence type="predicted"/>
<dbReference type="RefSeq" id="WP_228227256.1">
    <property type="nucleotide sequence ID" value="NZ_JAJGNP010000008.1"/>
</dbReference>
<evidence type="ECO:0000313" key="2">
    <source>
        <dbReference type="EMBL" id="MCC4233348.1"/>
    </source>
</evidence>
<keyword evidence="3" id="KW-1185">Reference proteome</keyword>
<dbReference type="Proteomes" id="UP001198830">
    <property type="component" value="Unassembled WGS sequence"/>
</dbReference>
<dbReference type="Pfam" id="PF12728">
    <property type="entry name" value="HTH_17"/>
    <property type="match status" value="1"/>
</dbReference>
<reference evidence="2 3" key="1">
    <citation type="submission" date="2021-10" db="EMBL/GenBank/DDBJ databases">
        <title>The diversity and Nitrogen Metabolism of Culturable Nitrate-Utilizing Bacteria Within the Oxygen Minimum Zone of the Changjiang (Yangtze River)Estuary.</title>
        <authorList>
            <person name="Zhang D."/>
            <person name="Zheng J."/>
            <person name="Liu S."/>
            <person name="He W."/>
        </authorList>
    </citation>
    <scope>NUCLEOTIDE SEQUENCE [LARGE SCALE GENOMIC DNA]</scope>
    <source>
        <strain evidence="2 3">FXH275-2</strain>
    </source>
</reference>